<gene>
    <name evidence="3" type="ORF">UA08_06735</name>
</gene>
<keyword evidence="2" id="KW-0472">Membrane</keyword>
<dbReference type="GeneID" id="31006490"/>
<keyword evidence="4" id="KW-1185">Reference proteome</keyword>
<feature type="transmembrane region" description="Helical" evidence="2">
    <location>
        <begin position="139"/>
        <end position="156"/>
    </location>
</feature>
<dbReference type="EMBL" id="LFMY01000010">
    <property type="protein sequence ID" value="OKL57851.1"/>
    <property type="molecule type" value="Genomic_DNA"/>
</dbReference>
<feature type="region of interest" description="Disordered" evidence="1">
    <location>
        <begin position="45"/>
        <end position="66"/>
    </location>
</feature>
<name>A0A225AA71_TALAT</name>
<proteinExistence type="predicted"/>
<evidence type="ECO:0000313" key="3">
    <source>
        <dbReference type="EMBL" id="OKL57851.1"/>
    </source>
</evidence>
<organism evidence="3 4">
    <name type="scientific">Talaromyces atroroseus</name>
    <dbReference type="NCBI Taxonomy" id="1441469"/>
    <lineage>
        <taxon>Eukaryota</taxon>
        <taxon>Fungi</taxon>
        <taxon>Dikarya</taxon>
        <taxon>Ascomycota</taxon>
        <taxon>Pezizomycotina</taxon>
        <taxon>Eurotiomycetes</taxon>
        <taxon>Eurotiomycetidae</taxon>
        <taxon>Eurotiales</taxon>
        <taxon>Trichocomaceae</taxon>
        <taxon>Talaromyces</taxon>
        <taxon>Talaromyces sect. Trachyspermi</taxon>
    </lineage>
</organism>
<dbReference type="RefSeq" id="XP_020117972.1">
    <property type="nucleotide sequence ID" value="XM_020269045.1"/>
</dbReference>
<evidence type="ECO:0000256" key="2">
    <source>
        <dbReference type="SAM" id="Phobius"/>
    </source>
</evidence>
<evidence type="ECO:0000313" key="4">
    <source>
        <dbReference type="Proteomes" id="UP000214365"/>
    </source>
</evidence>
<protein>
    <recommendedName>
        <fullName evidence="5">Transmembrane protein</fullName>
    </recommendedName>
</protein>
<dbReference type="AlphaFoldDB" id="A0A225AA71"/>
<dbReference type="STRING" id="1441469.A0A225AA71"/>
<feature type="transmembrane region" description="Helical" evidence="2">
    <location>
        <begin position="101"/>
        <end position="119"/>
    </location>
</feature>
<keyword evidence="2" id="KW-0812">Transmembrane</keyword>
<sequence length="289" mass="31865">MFMRSFTFTSGVRACPSTSFLLSSRTFTFQAARFAQSSARQAVSKSKVKPTVKQAARKPAQSNTPTDLRFIGRRSESLAELDRKVTRQRKVVLFQASSQRAYILGAYGIGAFSFGYAIINSSIGVQSSGVQLATWQQSLYVGICIIMSVMGTVFISRTSRLIKNITAVNSNGQTLINVTVRSTIPFRKPYTITVAPQQIIFSRKITMGSHQIGAPGAQELKISFFRNPLQAMSFAFFKIFIAIRRIFTQEDFIMMEMQGQKGAFRVGIDGYVSQDLLAIGSVTGSAPTH</sequence>
<evidence type="ECO:0008006" key="5">
    <source>
        <dbReference type="Google" id="ProtNLM"/>
    </source>
</evidence>
<keyword evidence="2" id="KW-1133">Transmembrane helix</keyword>
<evidence type="ECO:0000256" key="1">
    <source>
        <dbReference type="SAM" id="MobiDB-lite"/>
    </source>
</evidence>
<reference evidence="3 4" key="1">
    <citation type="submission" date="2015-06" db="EMBL/GenBank/DDBJ databases">
        <title>Talaromyces atroroseus IBT 11181 draft genome.</title>
        <authorList>
            <person name="Rasmussen K.B."/>
            <person name="Rasmussen S."/>
            <person name="Petersen B."/>
            <person name="Sicheritz-Ponten T."/>
            <person name="Mortensen U.H."/>
            <person name="Thrane U."/>
        </authorList>
    </citation>
    <scope>NUCLEOTIDE SEQUENCE [LARGE SCALE GENOMIC DNA]</scope>
    <source>
        <strain evidence="3 4">IBT 11181</strain>
    </source>
</reference>
<dbReference type="Proteomes" id="UP000214365">
    <property type="component" value="Unassembled WGS sequence"/>
</dbReference>
<comment type="caution">
    <text evidence="3">The sequence shown here is derived from an EMBL/GenBank/DDBJ whole genome shotgun (WGS) entry which is preliminary data.</text>
</comment>
<accession>A0A225AA71</accession>
<dbReference type="OrthoDB" id="4140442at2759"/>